<reference evidence="1 2" key="1">
    <citation type="submission" date="2024-05" db="EMBL/GenBank/DDBJ databases">
        <title>Genome sequencing and assembly of Indian major carp, Cirrhinus mrigala (Hamilton, 1822).</title>
        <authorList>
            <person name="Mohindra V."/>
            <person name="Chowdhury L.M."/>
            <person name="Lal K."/>
            <person name="Jena J.K."/>
        </authorList>
    </citation>
    <scope>NUCLEOTIDE SEQUENCE [LARGE SCALE GENOMIC DNA]</scope>
    <source>
        <strain evidence="1">CM1030</strain>
        <tissue evidence="1">Blood</tissue>
    </source>
</reference>
<evidence type="ECO:0000313" key="1">
    <source>
        <dbReference type="EMBL" id="KAL0203562.1"/>
    </source>
</evidence>
<name>A0ABD0S0K4_CIRMR</name>
<gene>
    <name evidence="1" type="ORF">M9458_001580</name>
</gene>
<comment type="caution">
    <text evidence="1">The sequence shown here is derived from an EMBL/GenBank/DDBJ whole genome shotgun (WGS) entry which is preliminary data.</text>
</comment>
<dbReference type="Proteomes" id="UP001529510">
    <property type="component" value="Unassembled WGS sequence"/>
</dbReference>
<evidence type="ECO:0000313" key="2">
    <source>
        <dbReference type="Proteomes" id="UP001529510"/>
    </source>
</evidence>
<keyword evidence="2" id="KW-1185">Reference proteome</keyword>
<protein>
    <submittedName>
        <fullName evidence="1">Uncharacterized protein</fullName>
    </submittedName>
</protein>
<proteinExistence type="predicted"/>
<organism evidence="1 2">
    <name type="scientific">Cirrhinus mrigala</name>
    <name type="common">Mrigala</name>
    <dbReference type="NCBI Taxonomy" id="683832"/>
    <lineage>
        <taxon>Eukaryota</taxon>
        <taxon>Metazoa</taxon>
        <taxon>Chordata</taxon>
        <taxon>Craniata</taxon>
        <taxon>Vertebrata</taxon>
        <taxon>Euteleostomi</taxon>
        <taxon>Actinopterygii</taxon>
        <taxon>Neopterygii</taxon>
        <taxon>Teleostei</taxon>
        <taxon>Ostariophysi</taxon>
        <taxon>Cypriniformes</taxon>
        <taxon>Cyprinidae</taxon>
        <taxon>Labeoninae</taxon>
        <taxon>Labeonini</taxon>
        <taxon>Cirrhinus</taxon>
    </lineage>
</organism>
<dbReference type="InterPro" id="IPR029978">
    <property type="entry name" value="LMO-7"/>
</dbReference>
<dbReference type="EMBL" id="JAMKFB020000001">
    <property type="protein sequence ID" value="KAL0203562.1"/>
    <property type="molecule type" value="Genomic_DNA"/>
</dbReference>
<feature type="non-terminal residue" evidence="1">
    <location>
        <position position="101"/>
    </location>
</feature>
<dbReference type="PANTHER" id="PTHR46767:SF1">
    <property type="entry name" value="LIM DOMAIN ONLY PROTEIN 7"/>
    <property type="match status" value="1"/>
</dbReference>
<feature type="non-terminal residue" evidence="1">
    <location>
        <position position="1"/>
    </location>
</feature>
<accession>A0ABD0S0K4</accession>
<sequence>VSSIPSENGRADFDSATLEEEFLQRALNNGTSDSDEDRGYADPVLDDLYARRVLVSEHQTSVNTDSDKFLPKYWTPEEDLHVKKIRLGSQRRPWYKKMQGF</sequence>
<dbReference type="AlphaFoldDB" id="A0ABD0S0K4"/>
<dbReference type="PANTHER" id="PTHR46767">
    <property type="entry name" value="LIM DOMAIN ONLY PROTEIN 7"/>
    <property type="match status" value="1"/>
</dbReference>